<keyword evidence="3" id="KW-1185">Reference proteome</keyword>
<evidence type="ECO:0000313" key="2">
    <source>
        <dbReference type="EMBL" id="MDX3026188.1"/>
    </source>
</evidence>
<comment type="caution">
    <text evidence="2">The sequence shown here is derived from an EMBL/GenBank/DDBJ whole genome shotgun (WGS) entry which is preliminary data.</text>
</comment>
<protein>
    <recommendedName>
        <fullName evidence="4">Transposase</fullName>
    </recommendedName>
</protein>
<dbReference type="Proteomes" id="UP001272987">
    <property type="component" value="Unassembled WGS sequence"/>
</dbReference>
<evidence type="ECO:0008006" key="4">
    <source>
        <dbReference type="Google" id="ProtNLM"/>
    </source>
</evidence>
<evidence type="ECO:0000256" key="1">
    <source>
        <dbReference type="SAM" id="MobiDB-lite"/>
    </source>
</evidence>
<evidence type="ECO:0000313" key="3">
    <source>
        <dbReference type="Proteomes" id="UP001272987"/>
    </source>
</evidence>
<reference evidence="2 3" key="1">
    <citation type="journal article" date="2023" name="Microb. Genom.">
        <title>Mesoterricola silvestris gen. nov., sp. nov., Mesoterricola sediminis sp. nov., Geothrix oryzae sp. nov., Geothrix edaphica sp. nov., Geothrix rubra sp. nov., and Geothrix limicola sp. nov., six novel members of Acidobacteriota isolated from soils.</title>
        <authorList>
            <person name="Weisberg A.J."/>
            <person name="Pearce E."/>
            <person name="Kramer C.G."/>
            <person name="Chang J.H."/>
            <person name="Clarke C.R."/>
        </authorList>
    </citation>
    <scope>NUCLEOTIDE SEQUENCE [LARGE SCALE GENOMIC DNA]</scope>
    <source>
        <strain evidence="2 3">NB05-1H</strain>
    </source>
</reference>
<sequence>MMARCAADETAARALRPRVRPGKITRIEDSKVGQLLTLLDRSGVPRQLEELLAGRPGPAGVRPRTVLAGLLLAAYFTGRATVAEAWRILHFRLGPKARTWLGIPQENPRSARECIAASRRLYRGFDRITTMLDPARCDRRSRLPQDIADAYAHAWNDPSGRQAAERLQLLANQLVLTPVRLAQDRGYLRGWRGDVGVDGTSIPVLADPASDRTQTASVEITAGWHYSAGSTEGIFGYSATFAVAAHRRRPGEPPGKPTAYPQMCVGMILDTPTVRTGRNAVLALEDLAGLGLPVGTCAADRAYTGCSPENFQIPVRRLGYRLALDYKVEDRGRQGSWQGALLIDGFLACPHMPSALVHATRGLDDKAVREIRDNQQLTDHIAAREPLYLKTKQGPDARGAVRLQCPAAGPSPSVNCARRDRLRPRTPRTPGPPTAVIDFSDRRKLTAHPAARPTVQLPPGEWLDPPPADELPPVCRKSDITIPADAAGDLKTAKFRQDSHYLSDDWTATYKPIRSHNEGIHGRLKGSELDIGNPKHRQARGQVAQTFLVALMVTAGNLDILETWLYQRTGTQLTDTGPDYTSPTPQQPAPPDDTPPTGIGRPPPPPG</sequence>
<dbReference type="EMBL" id="JARAWP010000079">
    <property type="protein sequence ID" value="MDX3026188.1"/>
    <property type="molecule type" value="Genomic_DNA"/>
</dbReference>
<proteinExistence type="predicted"/>
<dbReference type="RefSeq" id="WP_319167833.1">
    <property type="nucleotide sequence ID" value="NZ_JARAWP010000079.1"/>
</dbReference>
<organism evidence="2 3">
    <name type="scientific">Streptomyces acidiscabies</name>
    <dbReference type="NCBI Taxonomy" id="42234"/>
    <lineage>
        <taxon>Bacteria</taxon>
        <taxon>Bacillati</taxon>
        <taxon>Actinomycetota</taxon>
        <taxon>Actinomycetes</taxon>
        <taxon>Kitasatosporales</taxon>
        <taxon>Streptomycetaceae</taxon>
        <taxon>Streptomyces</taxon>
    </lineage>
</organism>
<name>A0ABU4MDI2_9ACTN</name>
<feature type="region of interest" description="Disordered" evidence="1">
    <location>
        <begin position="406"/>
        <end position="437"/>
    </location>
</feature>
<gene>
    <name evidence="2" type="ORF">PV666_51295</name>
</gene>
<feature type="compositionally biased region" description="Polar residues" evidence="1">
    <location>
        <begin position="572"/>
        <end position="582"/>
    </location>
</feature>
<accession>A0ABU4MDI2</accession>
<feature type="region of interest" description="Disordered" evidence="1">
    <location>
        <begin position="572"/>
        <end position="607"/>
    </location>
</feature>
<feature type="compositionally biased region" description="Pro residues" evidence="1">
    <location>
        <begin position="585"/>
        <end position="594"/>
    </location>
</feature>